<dbReference type="SFLD" id="SFLDF00562">
    <property type="entry name" value="HemN-like__clustered_with_heat"/>
    <property type="match status" value="1"/>
</dbReference>
<evidence type="ECO:0000256" key="3">
    <source>
        <dbReference type="ARBA" id="ARBA00017228"/>
    </source>
</evidence>
<dbReference type="GO" id="GO:0004109">
    <property type="term" value="F:coproporphyrinogen oxidase activity"/>
    <property type="evidence" value="ECO:0007669"/>
    <property type="project" value="InterPro"/>
</dbReference>
<dbReference type="AlphaFoldDB" id="A0A9X6UJ79"/>
<comment type="caution">
    <text evidence="14">The sequence shown here is derived from an EMBL/GenBank/DDBJ whole genome shotgun (WGS) entry which is preliminary data.</text>
</comment>
<evidence type="ECO:0000256" key="1">
    <source>
        <dbReference type="ARBA" id="ARBA00004496"/>
    </source>
</evidence>
<dbReference type="InterPro" id="IPR010723">
    <property type="entry name" value="HemN_C"/>
</dbReference>
<protein>
    <recommendedName>
        <fullName evidence="3 12">Heme chaperone HemW</fullName>
    </recommendedName>
</protein>
<evidence type="ECO:0000256" key="10">
    <source>
        <dbReference type="ARBA" id="ARBA00023014"/>
    </source>
</evidence>
<dbReference type="InterPro" id="IPR007197">
    <property type="entry name" value="rSAM"/>
</dbReference>
<organism evidence="14 15">
    <name type="scientific">Bacillus cereus</name>
    <dbReference type="NCBI Taxonomy" id="1396"/>
    <lineage>
        <taxon>Bacteria</taxon>
        <taxon>Bacillati</taxon>
        <taxon>Bacillota</taxon>
        <taxon>Bacilli</taxon>
        <taxon>Bacillales</taxon>
        <taxon>Bacillaceae</taxon>
        <taxon>Bacillus</taxon>
        <taxon>Bacillus cereus group</taxon>
    </lineage>
</organism>
<evidence type="ECO:0000256" key="2">
    <source>
        <dbReference type="ARBA" id="ARBA00006100"/>
    </source>
</evidence>
<dbReference type="PANTHER" id="PTHR13932">
    <property type="entry name" value="COPROPORPHYRINIGEN III OXIDASE"/>
    <property type="match status" value="1"/>
</dbReference>
<proteinExistence type="inferred from homology"/>
<dbReference type="Gene3D" id="3.20.20.70">
    <property type="entry name" value="Aldolase class I"/>
    <property type="match status" value="1"/>
</dbReference>
<feature type="domain" description="Radical SAM core" evidence="13">
    <location>
        <begin position="1"/>
        <end position="234"/>
    </location>
</feature>
<dbReference type="PANTHER" id="PTHR13932:SF5">
    <property type="entry name" value="RADICAL S-ADENOSYL METHIONINE DOMAIN-CONTAINING PROTEIN 1, MITOCHONDRIAL"/>
    <property type="match status" value="1"/>
</dbReference>
<gene>
    <name evidence="14" type="ORF">CN475_23790</name>
</gene>
<dbReference type="SMART" id="SM00729">
    <property type="entry name" value="Elp3"/>
    <property type="match status" value="1"/>
</dbReference>
<dbReference type="InterPro" id="IPR013785">
    <property type="entry name" value="Aldolase_TIM"/>
</dbReference>
<sequence length="381" mass="43957">MVQAAYIHIPFCQHICHYCDFNKVFIERQPVDQYLDYLEKEIINTVQKVPFDSMKTIFVGGGTPTALNMEQTKKLLEIINRHLRPFAPNCELTFEANPGDLPKEKLNVLLEGGVNRISFGVQTFRDELLEKIGRKHTREDAFLAIREAQEVGFKNINVDIIYALPGQTIEDVKETLDIAFTLGVQHFSAYSLIVEPKTVFYNLMNKGKLRLPGEDHEAKMYEMVMDEMEKHGYNQYEISNFSKGDNKSRHNLTYWNNEEYYGFGAGAHSYVNGERIQNVGPLKQYFNKIDETGFPYLNVHVVTEKEKMEEELFLGLRKTKGVSKIAFQKKFNMEMDQVFAKQLQNNQEQGLLEESDGGGYVRLTRKGKLLGNEVFQSFLID</sequence>
<dbReference type="PROSITE" id="PS51918">
    <property type="entry name" value="RADICAL_SAM"/>
    <property type="match status" value="1"/>
</dbReference>
<dbReference type="InterPro" id="IPR058240">
    <property type="entry name" value="rSAM_sf"/>
</dbReference>
<dbReference type="NCBIfam" id="TIGR00539">
    <property type="entry name" value="hemN_rel"/>
    <property type="match status" value="1"/>
</dbReference>
<keyword evidence="10 12" id="KW-0411">Iron-sulfur</keyword>
<dbReference type="InterPro" id="IPR006638">
    <property type="entry name" value="Elp3/MiaA/NifB-like_rSAM"/>
</dbReference>
<comment type="function">
    <text evidence="12">Probably acts as a heme chaperone, transferring heme to an unknown acceptor. Binds one molecule of heme per monomer, possibly covalently. Binds 1 [4Fe-4S] cluster. The cluster is coordinated with 3 cysteines and an exchangeable S-adenosyl-L-methionine.</text>
</comment>
<dbReference type="RefSeq" id="WP_061666284.1">
    <property type="nucleotide sequence ID" value="NZ_NTXW01000046.1"/>
</dbReference>
<dbReference type="CDD" id="cd01335">
    <property type="entry name" value="Radical_SAM"/>
    <property type="match status" value="1"/>
</dbReference>
<keyword evidence="7 12" id="KW-0949">S-adenosyl-L-methionine</keyword>
<dbReference type="EMBL" id="NTXW01000046">
    <property type="protein sequence ID" value="PEQ82919.1"/>
    <property type="molecule type" value="Genomic_DNA"/>
</dbReference>
<name>A0A9X6UJ79_BACCE</name>
<evidence type="ECO:0000256" key="8">
    <source>
        <dbReference type="ARBA" id="ARBA00022723"/>
    </source>
</evidence>
<dbReference type="GO" id="GO:0046872">
    <property type="term" value="F:metal ion binding"/>
    <property type="evidence" value="ECO:0007669"/>
    <property type="project" value="UniProtKB-UniRule"/>
</dbReference>
<reference evidence="14 15" key="1">
    <citation type="submission" date="2017-09" db="EMBL/GenBank/DDBJ databases">
        <title>Large-scale bioinformatics analysis of Bacillus genomes uncovers conserved roles of natural products in bacterial physiology.</title>
        <authorList>
            <consortium name="Agbiome Team Llc"/>
            <person name="Bleich R.M."/>
            <person name="Kirk G.J."/>
            <person name="Santa Maria K.C."/>
            <person name="Allen S.E."/>
            <person name="Farag S."/>
            <person name="Shank E.A."/>
            <person name="Bowers A."/>
        </authorList>
    </citation>
    <scope>NUCLEOTIDE SEQUENCE [LARGE SCALE GENOMIC DNA]</scope>
    <source>
        <strain evidence="14 15">AFS006334</strain>
    </source>
</reference>
<keyword evidence="11 12" id="KW-0143">Chaperone</keyword>
<evidence type="ECO:0000259" key="13">
    <source>
        <dbReference type="PROSITE" id="PS51918"/>
    </source>
</evidence>
<accession>A0A9X6UJ79</accession>
<keyword evidence="9 12" id="KW-0408">Iron</keyword>
<evidence type="ECO:0000313" key="14">
    <source>
        <dbReference type="EMBL" id="PEQ82919.1"/>
    </source>
</evidence>
<evidence type="ECO:0000256" key="11">
    <source>
        <dbReference type="ARBA" id="ARBA00023186"/>
    </source>
</evidence>
<evidence type="ECO:0000256" key="7">
    <source>
        <dbReference type="ARBA" id="ARBA00022691"/>
    </source>
</evidence>
<dbReference type="SFLD" id="SFLDS00029">
    <property type="entry name" value="Radical_SAM"/>
    <property type="match status" value="1"/>
</dbReference>
<keyword evidence="5 12" id="KW-0963">Cytoplasm</keyword>
<dbReference type="GO" id="GO:0006779">
    <property type="term" value="P:porphyrin-containing compound biosynthetic process"/>
    <property type="evidence" value="ECO:0007669"/>
    <property type="project" value="InterPro"/>
</dbReference>
<evidence type="ECO:0000256" key="9">
    <source>
        <dbReference type="ARBA" id="ARBA00023004"/>
    </source>
</evidence>
<comment type="subcellular location">
    <subcellularLocation>
        <location evidence="1 12">Cytoplasm</location>
    </subcellularLocation>
</comment>
<dbReference type="FunFam" id="3.20.20.70:FF:000166">
    <property type="entry name" value="Heme chaperone HemW"/>
    <property type="match status" value="1"/>
</dbReference>
<evidence type="ECO:0000313" key="15">
    <source>
        <dbReference type="Proteomes" id="UP000219869"/>
    </source>
</evidence>
<dbReference type="GO" id="GO:0005737">
    <property type="term" value="C:cytoplasm"/>
    <property type="evidence" value="ECO:0007669"/>
    <property type="project" value="UniProtKB-SubCell"/>
</dbReference>
<dbReference type="SFLD" id="SFLDG01065">
    <property type="entry name" value="anaerobic_coproporphyrinogen-I"/>
    <property type="match status" value="1"/>
</dbReference>
<dbReference type="Pfam" id="PF04055">
    <property type="entry name" value="Radical_SAM"/>
    <property type="match status" value="1"/>
</dbReference>
<evidence type="ECO:0000256" key="6">
    <source>
        <dbReference type="ARBA" id="ARBA00022617"/>
    </source>
</evidence>
<dbReference type="Proteomes" id="UP000219869">
    <property type="component" value="Unassembled WGS sequence"/>
</dbReference>
<comment type="similarity">
    <text evidence="2">Belongs to the anaerobic coproporphyrinogen-III oxidase family. HemW subfamily.</text>
</comment>
<dbReference type="GO" id="GO:0051539">
    <property type="term" value="F:4 iron, 4 sulfur cluster binding"/>
    <property type="evidence" value="ECO:0007669"/>
    <property type="project" value="UniProtKB-UniRule"/>
</dbReference>
<keyword evidence="8 12" id="KW-0479">Metal-binding</keyword>
<evidence type="ECO:0000256" key="12">
    <source>
        <dbReference type="RuleBase" id="RU364116"/>
    </source>
</evidence>
<dbReference type="InterPro" id="IPR004559">
    <property type="entry name" value="HemW-like"/>
</dbReference>
<evidence type="ECO:0000256" key="5">
    <source>
        <dbReference type="ARBA" id="ARBA00022490"/>
    </source>
</evidence>
<keyword evidence="6 12" id="KW-0349">Heme</keyword>
<dbReference type="SUPFAM" id="SSF102114">
    <property type="entry name" value="Radical SAM enzymes"/>
    <property type="match status" value="1"/>
</dbReference>
<keyword evidence="4 12" id="KW-0004">4Fe-4S</keyword>
<evidence type="ECO:0000256" key="4">
    <source>
        <dbReference type="ARBA" id="ARBA00022485"/>
    </source>
</evidence>
<dbReference type="InterPro" id="IPR034505">
    <property type="entry name" value="Coproporphyrinogen-III_oxidase"/>
</dbReference>
<dbReference type="SFLD" id="SFLDG01082">
    <property type="entry name" value="B12-binding_domain_containing"/>
    <property type="match status" value="1"/>
</dbReference>
<dbReference type="Pfam" id="PF06969">
    <property type="entry name" value="HemN_C"/>
    <property type="match status" value="1"/>
</dbReference>
<dbReference type="SFLD" id="SFLDF00288">
    <property type="entry name" value="HemN-like__clustered_with_nucl"/>
    <property type="match status" value="1"/>
</dbReference>